<evidence type="ECO:0000313" key="1">
    <source>
        <dbReference type="EMBL" id="GAA2738390.1"/>
    </source>
</evidence>
<dbReference type="EMBL" id="BAAARN010000004">
    <property type="protein sequence ID" value="GAA2738390.1"/>
    <property type="molecule type" value="Genomic_DNA"/>
</dbReference>
<organism evidence="1 2">
    <name type="scientific">Pedococcus aerophilus</name>
    <dbReference type="NCBI Taxonomy" id="436356"/>
    <lineage>
        <taxon>Bacteria</taxon>
        <taxon>Bacillati</taxon>
        <taxon>Actinomycetota</taxon>
        <taxon>Actinomycetes</taxon>
        <taxon>Micrococcales</taxon>
        <taxon>Intrasporangiaceae</taxon>
        <taxon>Pedococcus</taxon>
    </lineage>
</organism>
<dbReference type="RefSeq" id="WP_344194777.1">
    <property type="nucleotide sequence ID" value="NZ_BAAARN010000004.1"/>
</dbReference>
<evidence type="ECO:0008006" key="3">
    <source>
        <dbReference type="Google" id="ProtNLM"/>
    </source>
</evidence>
<proteinExistence type="predicted"/>
<name>A0ABP6HD46_9MICO</name>
<gene>
    <name evidence="1" type="ORF">GCM10009867_29390</name>
</gene>
<evidence type="ECO:0000313" key="2">
    <source>
        <dbReference type="Proteomes" id="UP001501326"/>
    </source>
</evidence>
<keyword evidence="2" id="KW-1185">Reference proteome</keyword>
<sequence length="336" mass="34856">MNEFRGDELVALRAVRRLDDAQVVAVTDRHALDALREGITMTDRNTTSTTEALRRGGRLGRRGMAAGALGLALLGGGAAYAVSQWGDTPTLDRLNCASSVTLDPQGELHLVDGVDGVAGSGDDVADCAQIRQDAGRPPLADPYAFVRGGTHFVVSRAGVPAAVLAEATQPLPAEEQAALLELRSAMSDWVDGPEGQCFTAEQARAYAQDTLGDVGLSGWTVEVVDGAGSQGAGPCALVDPLPQREVVQVRAHARAVPQDDPADVAHVVHVVADDLRANVAAKCLSLTEARQVAKVVVGDDGEVRTVTDEAAGCTTVDMEVGGSIFVTLRGPAVAKP</sequence>
<dbReference type="Proteomes" id="UP001501326">
    <property type="component" value="Unassembled WGS sequence"/>
</dbReference>
<protein>
    <recommendedName>
        <fullName evidence="3">PASTA domain-containing protein</fullName>
    </recommendedName>
</protein>
<reference evidence="2" key="1">
    <citation type="journal article" date="2019" name="Int. J. Syst. Evol. Microbiol.">
        <title>The Global Catalogue of Microorganisms (GCM) 10K type strain sequencing project: providing services to taxonomists for standard genome sequencing and annotation.</title>
        <authorList>
            <consortium name="The Broad Institute Genomics Platform"/>
            <consortium name="The Broad Institute Genome Sequencing Center for Infectious Disease"/>
            <person name="Wu L."/>
            <person name="Ma J."/>
        </authorList>
    </citation>
    <scope>NUCLEOTIDE SEQUENCE [LARGE SCALE GENOMIC DNA]</scope>
    <source>
        <strain evidence="2">JCM 16378</strain>
    </source>
</reference>
<accession>A0ABP6HD46</accession>
<comment type="caution">
    <text evidence="1">The sequence shown here is derived from an EMBL/GenBank/DDBJ whole genome shotgun (WGS) entry which is preliminary data.</text>
</comment>